<name>A0A3R9PQ02_9CREN</name>
<dbReference type="Pfam" id="PF13458">
    <property type="entry name" value="Peripla_BP_6"/>
    <property type="match status" value="1"/>
</dbReference>
<dbReference type="InterPro" id="IPR051010">
    <property type="entry name" value="BCAA_transport"/>
</dbReference>
<organism evidence="3 4">
    <name type="scientific">Candidatus Korarchaeum cryptofilum</name>
    <dbReference type="NCBI Taxonomy" id="498846"/>
    <lineage>
        <taxon>Archaea</taxon>
        <taxon>Thermoproteota</taxon>
        <taxon>Candidatus Korarchaeia</taxon>
        <taxon>Candidatus Korarchaeales</taxon>
        <taxon>Candidatus Korarchaeaceae</taxon>
        <taxon>Candidatus Korarchaeum</taxon>
    </lineage>
</organism>
<evidence type="ECO:0000256" key="1">
    <source>
        <dbReference type="ARBA" id="ARBA00022729"/>
    </source>
</evidence>
<reference evidence="3 4" key="1">
    <citation type="submission" date="2018-10" db="EMBL/GenBank/DDBJ databases">
        <title>Co-occurring genomic capacity for anaerobic methane metabolism and dissimilatory sulfite reduction discovered in the Korarchaeota.</title>
        <authorList>
            <person name="Mckay L.J."/>
            <person name="Dlakic M."/>
            <person name="Fields M.W."/>
            <person name="Delmont T.O."/>
            <person name="Eren A.M."/>
            <person name="Jay Z.J."/>
            <person name="Klingelsmith K.B."/>
            <person name="Rusch D.B."/>
            <person name="Inskeep W.P."/>
        </authorList>
    </citation>
    <scope>NUCLEOTIDE SEQUENCE [LARGE SCALE GENOMIC DNA]</scope>
    <source>
        <strain evidence="3 4">WS</strain>
    </source>
</reference>
<gene>
    <name evidence="3" type="ORF">D9Q81_08300</name>
</gene>
<keyword evidence="1" id="KW-0732">Signal</keyword>
<proteinExistence type="predicted"/>
<feature type="domain" description="Leucine-binding protein" evidence="2">
    <location>
        <begin position="65"/>
        <end position="399"/>
    </location>
</feature>
<dbReference type="AlphaFoldDB" id="A0A3R9PQ02"/>
<comment type="caution">
    <text evidence="3">The sequence shown here is derived from an EMBL/GenBank/DDBJ whole genome shotgun (WGS) entry which is preliminary data.</text>
</comment>
<evidence type="ECO:0000313" key="4">
    <source>
        <dbReference type="Proteomes" id="UP000278149"/>
    </source>
</evidence>
<dbReference type="InterPro" id="IPR028082">
    <property type="entry name" value="Peripla_BP_I"/>
</dbReference>
<accession>A0A3R9PQ02</accession>
<evidence type="ECO:0000313" key="3">
    <source>
        <dbReference type="EMBL" id="RSN67468.1"/>
    </source>
</evidence>
<dbReference type="Proteomes" id="UP000278149">
    <property type="component" value="Unassembled WGS sequence"/>
</dbReference>
<dbReference type="SUPFAM" id="SSF53822">
    <property type="entry name" value="Periplasmic binding protein-like I"/>
    <property type="match status" value="1"/>
</dbReference>
<dbReference type="Gene3D" id="3.40.50.2300">
    <property type="match status" value="2"/>
</dbReference>
<dbReference type="InterPro" id="IPR028081">
    <property type="entry name" value="Leu-bd"/>
</dbReference>
<dbReference type="PANTHER" id="PTHR30483:SF40">
    <property type="entry name" value="HISTIDINE KINASE"/>
    <property type="match status" value="1"/>
</dbReference>
<dbReference type="PANTHER" id="PTHR30483">
    <property type="entry name" value="LEUCINE-SPECIFIC-BINDING PROTEIN"/>
    <property type="match status" value="1"/>
</dbReference>
<sequence length="443" mass="48194">MPRGLHMRRGISTPVLALLLIVVLLIGVAIGYFIPRPAAVQTVTVTGAATTVTVTAPAAGGLPSEIPFGVIVSRSGSWSSSGLQSEVIAKIAENDINEFLKSIGQNVRFKFYFEDDETNPSLTLQRAQSLAAKGIKVIFGSLTSKQTKSLAEFANTQKVIVVSSASTAPRERVAPPGGYLFRFTAESSIPDSKALLNVLKTLGIKYVVVITIDDTYNLAVRDAFVSLAPQYGVTVLLNAVYPPDMKDFSALLDQMEAAAKPYIDKGEKVAVFDNGWQEDLTLLLTQANARKSFLLNLQWVTPDTIYPADVVLKNAADLASKTKVVCVQFTAPDTPLKRRIVETVKKEIGMEPDIWALQAYDAAWVLALSTLLAGKYDADAIKAAIPYVAKMYWGVSGNLELNEKNDRKSQSEEIWAVINNKMVLVGMYDPISDSITWYHPLGS</sequence>
<evidence type="ECO:0000259" key="2">
    <source>
        <dbReference type="Pfam" id="PF13458"/>
    </source>
</evidence>
<dbReference type="EMBL" id="RCOR01000043">
    <property type="protein sequence ID" value="RSN67468.1"/>
    <property type="molecule type" value="Genomic_DNA"/>
</dbReference>
<protein>
    <submittedName>
        <fullName evidence="3">Amino acid ABC transporter substrate-binding protein</fullName>
    </submittedName>
</protein>